<feature type="compositionally biased region" description="Polar residues" evidence="1">
    <location>
        <begin position="63"/>
        <end position="74"/>
    </location>
</feature>
<evidence type="ECO:0000313" key="3">
    <source>
        <dbReference type="Proteomes" id="UP000467379"/>
    </source>
</evidence>
<keyword evidence="3" id="KW-1185">Reference proteome</keyword>
<sequence length="97" mass="10290">MSACQRSKARRLAQRAVVTAAGVLVMLSGAGVTGLPGQARADNPQCVADQTDPCPAPVEGSADTASQSRMQPTSRPHIRRLCQPARIGAFCYQIRVR</sequence>
<proteinExistence type="predicted"/>
<evidence type="ECO:0000313" key="2">
    <source>
        <dbReference type="EMBL" id="BBZ14199.1"/>
    </source>
</evidence>
<organism evidence="2 3">
    <name type="scientific">Mycobacterium branderi</name>
    <dbReference type="NCBI Taxonomy" id="43348"/>
    <lineage>
        <taxon>Bacteria</taxon>
        <taxon>Bacillati</taxon>
        <taxon>Actinomycetota</taxon>
        <taxon>Actinomycetes</taxon>
        <taxon>Mycobacteriales</taxon>
        <taxon>Mycobacteriaceae</taxon>
        <taxon>Mycobacterium</taxon>
    </lineage>
</organism>
<gene>
    <name evidence="2" type="ORF">MBRA_43940</name>
</gene>
<accession>A0ABN6B8Y5</accession>
<feature type="region of interest" description="Disordered" evidence="1">
    <location>
        <begin position="38"/>
        <end position="78"/>
    </location>
</feature>
<reference evidence="2 3" key="1">
    <citation type="journal article" date="2019" name="Emerg. Microbes Infect.">
        <title>Comprehensive subspecies identification of 175 nontuberculous mycobacteria species based on 7547 genomic profiles.</title>
        <authorList>
            <person name="Matsumoto Y."/>
            <person name="Kinjo T."/>
            <person name="Motooka D."/>
            <person name="Nabeya D."/>
            <person name="Jung N."/>
            <person name="Uechi K."/>
            <person name="Horii T."/>
            <person name="Iida T."/>
            <person name="Fujita J."/>
            <person name="Nakamura S."/>
        </authorList>
    </citation>
    <scope>NUCLEOTIDE SEQUENCE [LARGE SCALE GENOMIC DNA]</scope>
    <source>
        <strain evidence="2 3">JCM 12687</strain>
    </source>
</reference>
<dbReference type="Proteomes" id="UP000467379">
    <property type="component" value="Chromosome"/>
</dbReference>
<dbReference type="EMBL" id="AP022606">
    <property type="protein sequence ID" value="BBZ14199.1"/>
    <property type="molecule type" value="Genomic_DNA"/>
</dbReference>
<evidence type="ECO:0000256" key="1">
    <source>
        <dbReference type="SAM" id="MobiDB-lite"/>
    </source>
</evidence>
<protein>
    <submittedName>
        <fullName evidence="2">Uncharacterized protein</fullName>
    </submittedName>
</protein>
<name>A0ABN6B8Y5_9MYCO</name>